<comment type="similarity">
    <text evidence="5">Belongs to the archaeal Rpo12/eukaryotic RPC10 RNA polymerase subunit family.</text>
</comment>
<dbReference type="SUPFAM" id="SSF63393">
    <property type="entry name" value="RNA polymerase subunits"/>
    <property type="match status" value="1"/>
</dbReference>
<accession>A0ABR4NAJ2</accession>
<evidence type="ECO:0000256" key="1">
    <source>
        <dbReference type="ARBA" id="ARBA00004123"/>
    </source>
</evidence>
<keyword evidence="6" id="KW-0240">DNA-directed RNA polymerase</keyword>
<dbReference type="PANTHER" id="PTHR12056">
    <property type="entry name" value="DNA-DIRECTED RNA POLYMERASES I, II, AND III"/>
    <property type="match status" value="1"/>
</dbReference>
<name>A0ABR4NAJ2_9FUNG</name>
<dbReference type="Proteomes" id="UP001527925">
    <property type="component" value="Unassembled WGS sequence"/>
</dbReference>
<dbReference type="SMART" id="SM00659">
    <property type="entry name" value="RPOLCX"/>
    <property type="match status" value="1"/>
</dbReference>
<evidence type="ECO:0000256" key="2">
    <source>
        <dbReference type="ARBA" id="ARBA00022723"/>
    </source>
</evidence>
<dbReference type="Pfam" id="PF03604">
    <property type="entry name" value="Zn_ribbon_RPAB4"/>
    <property type="match status" value="1"/>
</dbReference>
<dbReference type="InterPro" id="IPR029040">
    <property type="entry name" value="RPABC4/Spt4"/>
</dbReference>
<gene>
    <name evidence="6" type="primary">RPC10</name>
    <name evidence="6" type="ORF">HK105_203963</name>
</gene>
<dbReference type="PANTHER" id="PTHR12056:SF2">
    <property type="entry name" value="GEO11084P1"/>
    <property type="match status" value="1"/>
</dbReference>
<keyword evidence="3" id="KW-0862">Zinc</keyword>
<sequence length="56" mass="6584">MDGAPARQQRIDVTYTCGECGADNQIKPREPIRCKDCGYRIMYKKRTKRMVQFEAR</sequence>
<evidence type="ECO:0000313" key="7">
    <source>
        <dbReference type="Proteomes" id="UP001527925"/>
    </source>
</evidence>
<dbReference type="EMBL" id="JADGIZ020000016">
    <property type="protein sequence ID" value="KAL2916530.1"/>
    <property type="molecule type" value="Genomic_DNA"/>
</dbReference>
<protein>
    <submittedName>
        <fullName evidence="6">DNA-directed RNA polymerase core subunit rpc10</fullName>
    </submittedName>
</protein>
<organism evidence="6 7">
    <name type="scientific">Polyrhizophydium stewartii</name>
    <dbReference type="NCBI Taxonomy" id="2732419"/>
    <lineage>
        <taxon>Eukaryota</taxon>
        <taxon>Fungi</taxon>
        <taxon>Fungi incertae sedis</taxon>
        <taxon>Chytridiomycota</taxon>
        <taxon>Chytridiomycota incertae sedis</taxon>
        <taxon>Chytridiomycetes</taxon>
        <taxon>Rhizophydiales</taxon>
        <taxon>Rhizophydiales incertae sedis</taxon>
        <taxon>Polyrhizophydium</taxon>
    </lineage>
</organism>
<dbReference type="InterPro" id="IPR039747">
    <property type="entry name" value="RPABC4"/>
</dbReference>
<evidence type="ECO:0000313" key="6">
    <source>
        <dbReference type="EMBL" id="KAL2916530.1"/>
    </source>
</evidence>
<keyword evidence="2" id="KW-0479">Metal-binding</keyword>
<comment type="caution">
    <text evidence="6">The sequence shown here is derived from an EMBL/GenBank/DDBJ whole genome shotgun (WGS) entry which is preliminary data.</text>
</comment>
<evidence type="ECO:0000256" key="5">
    <source>
        <dbReference type="ARBA" id="ARBA00025770"/>
    </source>
</evidence>
<keyword evidence="7" id="KW-1185">Reference proteome</keyword>
<dbReference type="GO" id="GO:0000428">
    <property type="term" value="C:DNA-directed RNA polymerase complex"/>
    <property type="evidence" value="ECO:0007669"/>
    <property type="project" value="UniProtKB-KW"/>
</dbReference>
<proteinExistence type="inferred from homology"/>
<keyword evidence="6" id="KW-0804">Transcription</keyword>
<reference evidence="6 7" key="1">
    <citation type="submission" date="2023-09" db="EMBL/GenBank/DDBJ databases">
        <title>Pangenome analysis of Batrachochytrium dendrobatidis and related Chytrids.</title>
        <authorList>
            <person name="Yacoub M.N."/>
            <person name="Stajich J.E."/>
            <person name="James T.Y."/>
        </authorList>
    </citation>
    <scope>NUCLEOTIDE SEQUENCE [LARGE SCALE GENOMIC DNA]</scope>
    <source>
        <strain evidence="6 7">JEL0888</strain>
    </source>
</reference>
<dbReference type="InterPro" id="IPR006591">
    <property type="entry name" value="RNAP_P/RPABC4"/>
</dbReference>
<dbReference type="Gene3D" id="2.20.28.30">
    <property type="entry name" value="RNA polymerase ii, chain L"/>
    <property type="match status" value="1"/>
</dbReference>
<evidence type="ECO:0000256" key="4">
    <source>
        <dbReference type="ARBA" id="ARBA00023242"/>
    </source>
</evidence>
<keyword evidence="4" id="KW-0539">Nucleus</keyword>
<comment type="subcellular location">
    <subcellularLocation>
        <location evidence="1">Nucleus</location>
    </subcellularLocation>
</comment>
<evidence type="ECO:0000256" key="3">
    <source>
        <dbReference type="ARBA" id="ARBA00022833"/>
    </source>
</evidence>